<organism evidence="3 4">
    <name type="scientific">Pedobacter puniceum</name>
    <dbReference type="NCBI Taxonomy" id="2666136"/>
    <lineage>
        <taxon>Bacteria</taxon>
        <taxon>Pseudomonadati</taxon>
        <taxon>Bacteroidota</taxon>
        <taxon>Sphingobacteriia</taxon>
        <taxon>Sphingobacteriales</taxon>
        <taxon>Sphingobacteriaceae</taxon>
        <taxon>Pedobacter</taxon>
    </lineage>
</organism>
<sequence length="354" mass="40103">MTKKNICGIQQIGIGYKNIAESWKWYIKYFGMDVPVFEDTAEAKLMTKYTGGQVFNRHAILAMNMQGGGGFELWQFKNREPQNPKEAIKMGDLGIQIVKIKSPDVQKVYDFYTKENLNLLSPLMKSPEGKLHFYVADPYQNIFEIIESKNWFNLKKQLTGGVAGVVIGVSDINQSLKLYKDILGYDDIIYDISSIFEDFSGLPDGNTVFRRVLLRHSQAKSGGFSKLLGSTEIELIERKDKQGVKIYKDRFWGDTGFIHICFDVIGMQSLKAECAAAGFNFTVDSCDSFDMGKAAGHFSYIEDPDATLIEFVETHKVPIIKKLGLFLSLKNRNPHQNLPDWMVKLLALNRVKCS</sequence>
<protein>
    <submittedName>
        <fullName evidence="3">VOC family protein</fullName>
    </submittedName>
</protein>
<name>A0A7K0FKB8_9SPHI</name>
<dbReference type="InterPro" id="IPR037523">
    <property type="entry name" value="VOC_core"/>
</dbReference>
<keyword evidence="1" id="KW-0479">Metal-binding</keyword>
<keyword evidence="4" id="KW-1185">Reference proteome</keyword>
<dbReference type="AlphaFoldDB" id="A0A7K0FKB8"/>
<reference evidence="3 4" key="1">
    <citation type="submission" date="2019-11" db="EMBL/GenBank/DDBJ databases">
        <authorList>
            <person name="Cheng Q."/>
            <person name="Yang Z."/>
        </authorList>
    </citation>
    <scope>NUCLEOTIDE SEQUENCE [LARGE SCALE GENOMIC DNA]</scope>
    <source>
        <strain evidence="3 4">HX-22-1</strain>
    </source>
</reference>
<feature type="domain" description="VOC" evidence="2">
    <location>
        <begin position="8"/>
        <end position="148"/>
    </location>
</feature>
<evidence type="ECO:0000256" key="1">
    <source>
        <dbReference type="ARBA" id="ARBA00022723"/>
    </source>
</evidence>
<dbReference type="GO" id="GO:0046491">
    <property type="term" value="P:L-methylmalonyl-CoA metabolic process"/>
    <property type="evidence" value="ECO:0007669"/>
    <property type="project" value="TreeGrafter"/>
</dbReference>
<evidence type="ECO:0000313" key="3">
    <source>
        <dbReference type="EMBL" id="MRX46363.1"/>
    </source>
</evidence>
<dbReference type="EMBL" id="WKJI01000001">
    <property type="protein sequence ID" value="MRX46363.1"/>
    <property type="molecule type" value="Genomic_DNA"/>
</dbReference>
<dbReference type="Pfam" id="PF00903">
    <property type="entry name" value="Glyoxalase"/>
    <property type="match status" value="1"/>
</dbReference>
<evidence type="ECO:0000313" key="4">
    <source>
        <dbReference type="Proteomes" id="UP000462931"/>
    </source>
</evidence>
<evidence type="ECO:0000259" key="2">
    <source>
        <dbReference type="PROSITE" id="PS51819"/>
    </source>
</evidence>
<dbReference type="GO" id="GO:0046872">
    <property type="term" value="F:metal ion binding"/>
    <property type="evidence" value="ECO:0007669"/>
    <property type="project" value="UniProtKB-KW"/>
</dbReference>
<dbReference type="PROSITE" id="PS51819">
    <property type="entry name" value="VOC"/>
    <property type="match status" value="2"/>
</dbReference>
<dbReference type="InterPro" id="IPR051785">
    <property type="entry name" value="MMCE/EMCE_epimerase"/>
</dbReference>
<dbReference type="InterPro" id="IPR004360">
    <property type="entry name" value="Glyas_Fos-R_dOase_dom"/>
</dbReference>
<comment type="caution">
    <text evidence="3">The sequence shown here is derived from an EMBL/GenBank/DDBJ whole genome shotgun (WGS) entry which is preliminary data.</text>
</comment>
<dbReference type="GO" id="GO:0004493">
    <property type="term" value="F:methylmalonyl-CoA epimerase activity"/>
    <property type="evidence" value="ECO:0007669"/>
    <property type="project" value="TreeGrafter"/>
</dbReference>
<proteinExistence type="predicted"/>
<dbReference type="PANTHER" id="PTHR43048:SF6">
    <property type="entry name" value="BLR8189 PROTEIN"/>
    <property type="match status" value="1"/>
</dbReference>
<dbReference type="Proteomes" id="UP000462931">
    <property type="component" value="Unassembled WGS sequence"/>
</dbReference>
<dbReference type="RefSeq" id="WP_154286466.1">
    <property type="nucleotide sequence ID" value="NZ_WKJI01000001.1"/>
</dbReference>
<feature type="domain" description="VOC" evidence="2">
    <location>
        <begin position="161"/>
        <end position="314"/>
    </location>
</feature>
<dbReference type="InterPro" id="IPR029068">
    <property type="entry name" value="Glyas_Bleomycin-R_OHBP_Dase"/>
</dbReference>
<dbReference type="SUPFAM" id="SSF54593">
    <property type="entry name" value="Glyoxalase/Bleomycin resistance protein/Dihydroxybiphenyl dioxygenase"/>
    <property type="match status" value="2"/>
</dbReference>
<accession>A0A7K0FKB8</accession>
<gene>
    <name evidence="3" type="ORF">GJJ64_04090</name>
</gene>
<dbReference type="Gene3D" id="3.10.180.10">
    <property type="entry name" value="2,3-Dihydroxybiphenyl 1,2-Dioxygenase, domain 1"/>
    <property type="match status" value="2"/>
</dbReference>
<dbReference type="Pfam" id="PF13669">
    <property type="entry name" value="Glyoxalase_4"/>
    <property type="match status" value="1"/>
</dbReference>
<dbReference type="PANTHER" id="PTHR43048">
    <property type="entry name" value="METHYLMALONYL-COA EPIMERASE"/>
    <property type="match status" value="1"/>
</dbReference>